<feature type="compositionally biased region" description="Low complexity" evidence="1">
    <location>
        <begin position="289"/>
        <end position="312"/>
    </location>
</feature>
<dbReference type="Proteomes" id="UP000541558">
    <property type="component" value="Unassembled WGS sequence"/>
</dbReference>
<evidence type="ECO:0000313" key="3">
    <source>
        <dbReference type="EMBL" id="KAF5318994.1"/>
    </source>
</evidence>
<accession>A0A8H5B8Z7</accession>
<organism evidence="3 4">
    <name type="scientific">Ephemerocybe angulata</name>
    <dbReference type="NCBI Taxonomy" id="980116"/>
    <lineage>
        <taxon>Eukaryota</taxon>
        <taxon>Fungi</taxon>
        <taxon>Dikarya</taxon>
        <taxon>Basidiomycota</taxon>
        <taxon>Agaricomycotina</taxon>
        <taxon>Agaricomycetes</taxon>
        <taxon>Agaricomycetidae</taxon>
        <taxon>Agaricales</taxon>
        <taxon>Agaricineae</taxon>
        <taxon>Psathyrellaceae</taxon>
        <taxon>Ephemerocybe</taxon>
    </lineage>
</organism>
<feature type="transmembrane region" description="Helical" evidence="2">
    <location>
        <begin position="388"/>
        <end position="411"/>
    </location>
</feature>
<feature type="compositionally biased region" description="Polar residues" evidence="1">
    <location>
        <begin position="541"/>
        <end position="550"/>
    </location>
</feature>
<sequence length="622" mass="64375">MTEATRWVIIDDRDSRISYSGSWTSNSGDNFNSQGNFGATYLNTLHGTSTDASKLSFTFTGNAARIMGTTDLKVDSSGVPDPDWDCILDGNVVARQSAFPYTENNWSFCAFDNLSPGQHTVGLNVKTKSGRSFWIDQIQYRPGSATVQNEVVAATRDDADLKYSTGWGALSTVGYNTMVKGSTATFRFTGTGVTLWAMYAHELPHGAGEATYTVDGGSPVTFTIAGGGDTSIYNRKVFDIGGLSQQTHTLVMTYTSTGGSTPLVISQLFVQGGTNLLAPAAASPEGAKSSATPTTSNVTPTTSAGAPAAGTPDIVPGADQLSSFISSASSSPGSSATVFLSGDATATAGAGAANNGNNGAIPSAEPGTSGYAANGDKTGGSATSKTPVGAIVGAVVGVLAIAILIFGIIWYRRRKRIQLRNDAMDPTPFSMTQAGGNDAQGLYNSQGVHNPQGFYDQQGAYNPQGVYNPLMQTIPPVAYHDHQANSMVAAPGSQLAYMSEQSVSEPSVAAASGPYTPHSKRGPGFNSPYISSGSHRDSAPPSATTDSFSAPTPLIPHIPDSRSRGHQAGGSISHSLSAASVYTNSNTSSAASGPIFHQDSGVRLPAEALAQVEEFPPTYSAR</sequence>
<dbReference type="OrthoDB" id="3013353at2759"/>
<evidence type="ECO:0000256" key="2">
    <source>
        <dbReference type="SAM" id="Phobius"/>
    </source>
</evidence>
<name>A0A8H5B8Z7_9AGAR</name>
<dbReference type="Gene3D" id="2.60.120.260">
    <property type="entry name" value="Galactose-binding domain-like"/>
    <property type="match status" value="2"/>
</dbReference>
<dbReference type="CDD" id="cd12087">
    <property type="entry name" value="TM_EGFR-like"/>
    <property type="match status" value="1"/>
</dbReference>
<reference evidence="3 4" key="1">
    <citation type="journal article" date="2020" name="ISME J.">
        <title>Uncovering the hidden diversity of litter-decomposition mechanisms in mushroom-forming fungi.</title>
        <authorList>
            <person name="Floudas D."/>
            <person name="Bentzer J."/>
            <person name="Ahren D."/>
            <person name="Johansson T."/>
            <person name="Persson P."/>
            <person name="Tunlid A."/>
        </authorList>
    </citation>
    <scope>NUCLEOTIDE SEQUENCE [LARGE SCALE GENOMIC DNA]</scope>
    <source>
        <strain evidence="3 4">CBS 175.51</strain>
    </source>
</reference>
<comment type="caution">
    <text evidence="3">The sequence shown here is derived from an EMBL/GenBank/DDBJ whole genome shotgun (WGS) entry which is preliminary data.</text>
</comment>
<gene>
    <name evidence="3" type="ORF">D9611_012694</name>
</gene>
<keyword evidence="4" id="KW-1185">Reference proteome</keyword>
<dbReference type="EMBL" id="JAACJK010000175">
    <property type="protein sequence ID" value="KAF5318994.1"/>
    <property type="molecule type" value="Genomic_DNA"/>
</dbReference>
<keyword evidence="2" id="KW-0812">Transmembrane</keyword>
<keyword evidence="2" id="KW-0472">Membrane</keyword>
<proteinExistence type="predicted"/>
<keyword evidence="2" id="KW-1133">Transmembrane helix</keyword>
<feature type="region of interest" description="Disordered" evidence="1">
    <location>
        <begin position="508"/>
        <end position="572"/>
    </location>
</feature>
<feature type="region of interest" description="Disordered" evidence="1">
    <location>
        <begin position="281"/>
        <end position="312"/>
    </location>
</feature>
<evidence type="ECO:0000313" key="4">
    <source>
        <dbReference type="Proteomes" id="UP000541558"/>
    </source>
</evidence>
<dbReference type="AlphaFoldDB" id="A0A8H5B8Z7"/>
<evidence type="ECO:0000256" key="1">
    <source>
        <dbReference type="SAM" id="MobiDB-lite"/>
    </source>
</evidence>
<protein>
    <submittedName>
        <fullName evidence="3">Uncharacterized protein</fullName>
    </submittedName>
</protein>